<dbReference type="InterPro" id="IPR022956">
    <property type="entry name" value="Beta_hexosaminidase_bac"/>
</dbReference>
<comment type="subcellular location">
    <subcellularLocation>
        <location evidence="10">Cytoplasm</location>
    </subcellularLocation>
</comment>
<keyword evidence="7 10" id="KW-0326">Glycosidase</keyword>
<feature type="binding site" evidence="10">
    <location>
        <position position="70"/>
    </location>
    <ligand>
        <name>substrate</name>
    </ligand>
</feature>
<dbReference type="SUPFAM" id="SSF51445">
    <property type="entry name" value="(Trans)glycosidases"/>
    <property type="match status" value="1"/>
</dbReference>
<dbReference type="GO" id="GO:0051301">
    <property type="term" value="P:cell division"/>
    <property type="evidence" value="ECO:0007669"/>
    <property type="project" value="UniProtKB-KW"/>
</dbReference>
<feature type="active site" description="Nucleophile" evidence="10">
    <location>
        <position position="249"/>
    </location>
</feature>
<evidence type="ECO:0000256" key="9">
    <source>
        <dbReference type="ARBA" id="ARBA00023316"/>
    </source>
</evidence>
<evidence type="ECO:0000256" key="4">
    <source>
        <dbReference type="ARBA" id="ARBA00022801"/>
    </source>
</evidence>
<evidence type="ECO:0000256" key="10">
    <source>
        <dbReference type="HAMAP-Rule" id="MF_00364"/>
    </source>
</evidence>
<dbReference type="PANTHER" id="PTHR30480:SF13">
    <property type="entry name" value="BETA-HEXOSAMINIDASE"/>
    <property type="match status" value="1"/>
</dbReference>
<feature type="site" description="Important for catalytic activity" evidence="10">
    <location>
        <position position="177"/>
    </location>
</feature>
<proteinExistence type="inferred from homology"/>
<dbReference type="Gene3D" id="3.20.20.300">
    <property type="entry name" value="Glycoside hydrolase, family 3, N-terminal domain"/>
    <property type="match status" value="1"/>
</dbReference>
<evidence type="ECO:0000256" key="7">
    <source>
        <dbReference type="ARBA" id="ARBA00023295"/>
    </source>
</evidence>
<comment type="catalytic activity">
    <reaction evidence="1 10">
        <text>Hydrolysis of terminal non-reducing N-acetyl-D-hexosamine residues in N-acetyl-beta-D-hexosaminides.</text>
        <dbReference type="EC" id="3.2.1.52"/>
    </reaction>
</comment>
<feature type="active site" description="Proton donor/acceptor" evidence="10">
    <location>
        <position position="179"/>
    </location>
</feature>
<keyword evidence="6 10" id="KW-0573">Peptidoglycan synthesis</keyword>
<feature type="binding site" evidence="10">
    <location>
        <position position="136"/>
    </location>
    <ligand>
        <name>substrate</name>
    </ligand>
</feature>
<evidence type="ECO:0000313" key="12">
    <source>
        <dbReference type="EMBL" id="QKQ24768.1"/>
    </source>
</evidence>
<sequence length="328" mass="36467">MMGPIMMDVSGLALTIQEKQQLIKPSIGGVILFGRNFESIEQVTLLIKDIRQVNKNLLIAVDHEGGRVQRFQTGFTHLPAMAKLGVLYDKNPNIAIDKTFSCGFVLAYELLTIGVDFSFAPVLDVNYDTSKVIGDRAFHSNSDVIVKLANSLINGMHKAGMKCVGKHFPGHGFVTADSHLDLPIDDRPMSDLLQDMEPFQGLINHGLDALMPAHVVYTQVDDKPAGFSSKWIKDILQNQLKFKGVIFSDDLSMQGAHFIKDITDRVKTSLNSGCDMVLVCNHPELVTQIIDKDWGVVSEKLQSMQGFYGFKSDKINHQQHLTTIRDLL</sequence>
<dbReference type="UniPathway" id="UPA00544"/>
<evidence type="ECO:0000256" key="6">
    <source>
        <dbReference type="ARBA" id="ARBA00022984"/>
    </source>
</evidence>
<dbReference type="GO" id="GO:0009252">
    <property type="term" value="P:peptidoglycan biosynthetic process"/>
    <property type="evidence" value="ECO:0007669"/>
    <property type="project" value="UniProtKB-KW"/>
</dbReference>
<dbReference type="InterPro" id="IPR017853">
    <property type="entry name" value="GH"/>
</dbReference>
<accession>A0A6N0HR70</accession>
<evidence type="ECO:0000256" key="1">
    <source>
        <dbReference type="ARBA" id="ARBA00001231"/>
    </source>
</evidence>
<keyword evidence="4 10" id="KW-0378">Hydrolase</keyword>
<dbReference type="GO" id="GO:0009254">
    <property type="term" value="P:peptidoglycan turnover"/>
    <property type="evidence" value="ECO:0007669"/>
    <property type="project" value="UniProtKB-UniRule"/>
</dbReference>
<dbReference type="GO" id="GO:0004563">
    <property type="term" value="F:beta-N-acetylhexosaminidase activity"/>
    <property type="evidence" value="ECO:0007669"/>
    <property type="project" value="UniProtKB-UniRule"/>
</dbReference>
<dbReference type="InterPro" id="IPR001764">
    <property type="entry name" value="Glyco_hydro_3_N"/>
</dbReference>
<name>A0A6N0HR70_9GAMM</name>
<evidence type="ECO:0000259" key="11">
    <source>
        <dbReference type="Pfam" id="PF00933"/>
    </source>
</evidence>
<dbReference type="InterPro" id="IPR036962">
    <property type="entry name" value="Glyco_hydro_3_N_sf"/>
</dbReference>
<evidence type="ECO:0000256" key="8">
    <source>
        <dbReference type="ARBA" id="ARBA00023306"/>
    </source>
</evidence>
<dbReference type="AlphaFoldDB" id="A0A6N0HR70"/>
<comment type="similarity">
    <text evidence="10">Belongs to the glycosyl hydrolase 3 family. NagZ subfamily.</text>
</comment>
<comment type="function">
    <text evidence="10">Plays a role in peptidoglycan recycling by cleaving the terminal beta-1,4-linked N-acetylglucosamine (GlcNAc) from peptide-linked peptidoglycan fragments, giving rise to free GlcNAc, anhydro-N-acetylmuramic acid and anhydro-N-acetylmuramic acid-linked peptides.</text>
</comment>
<dbReference type="PANTHER" id="PTHR30480">
    <property type="entry name" value="BETA-HEXOSAMINIDASE-RELATED"/>
    <property type="match status" value="1"/>
</dbReference>
<organism evidence="12 13">
    <name type="scientific">Candidatus Ruthia endofausta</name>
    <dbReference type="NCBI Taxonomy" id="2738852"/>
    <lineage>
        <taxon>Bacteria</taxon>
        <taxon>Pseudomonadati</taxon>
        <taxon>Pseudomonadota</taxon>
        <taxon>Gammaproteobacteria</taxon>
        <taxon>Candidatus Pseudothioglobaceae</taxon>
        <taxon>Candidatus Ruthturnera</taxon>
    </lineage>
</organism>
<feature type="binding site" evidence="10">
    <location>
        <position position="62"/>
    </location>
    <ligand>
        <name>substrate</name>
    </ligand>
</feature>
<evidence type="ECO:0000256" key="3">
    <source>
        <dbReference type="ARBA" id="ARBA00022618"/>
    </source>
</evidence>
<evidence type="ECO:0000256" key="2">
    <source>
        <dbReference type="ARBA" id="ARBA00022490"/>
    </source>
</evidence>
<reference evidence="12 13" key="1">
    <citation type="submission" date="2020-05" db="EMBL/GenBank/DDBJ databases">
        <title>Horizontal transmission and recombination maintain forever young bacterial symbiont genomes.</title>
        <authorList>
            <person name="Russell S.L."/>
            <person name="Pepper-Tunick E."/>
            <person name="Svedberg J."/>
            <person name="Byrne A."/>
            <person name="Ruelas Castillo J."/>
            <person name="Vollmers C."/>
            <person name="Beinart R.A."/>
            <person name="Corbett-Detig R."/>
        </authorList>
    </citation>
    <scope>NUCLEOTIDE SEQUENCE [LARGE SCALE GENOMIC DNA]</scope>
    <source>
        <strain evidence="12">JDF_Ridge</strain>
    </source>
</reference>
<keyword evidence="2 10" id="KW-0963">Cytoplasm</keyword>
<dbReference type="EC" id="3.2.1.52" evidence="10"/>
<dbReference type="InterPro" id="IPR050226">
    <property type="entry name" value="NagZ_Beta-hexosaminidase"/>
</dbReference>
<feature type="domain" description="Glycoside hydrolase family 3 N-terminal" evidence="11">
    <location>
        <begin position="17"/>
        <end position="288"/>
    </location>
</feature>
<dbReference type="KEGG" id="reo:HUE58_01070"/>
<protein>
    <recommendedName>
        <fullName evidence="10">Beta-hexosaminidase</fullName>
        <ecNumber evidence="10">3.2.1.52</ecNumber>
    </recommendedName>
    <alternativeName>
        <fullName evidence="10">Beta-N-acetylhexosaminidase</fullName>
    </alternativeName>
    <alternativeName>
        <fullName evidence="10">N-acetyl-beta-glucosaminidase</fullName>
    </alternativeName>
</protein>
<dbReference type="EMBL" id="CP054490">
    <property type="protein sequence ID" value="QKQ24768.1"/>
    <property type="molecule type" value="Genomic_DNA"/>
</dbReference>
<keyword evidence="3 10" id="KW-0132">Cell division</keyword>
<evidence type="ECO:0000256" key="5">
    <source>
        <dbReference type="ARBA" id="ARBA00022960"/>
    </source>
</evidence>
<dbReference type="Proteomes" id="UP000509429">
    <property type="component" value="Chromosome"/>
</dbReference>
<keyword evidence="8 10" id="KW-0131">Cell cycle</keyword>
<comment type="pathway">
    <text evidence="10">Cell wall biogenesis; peptidoglycan recycling.</text>
</comment>
<dbReference type="NCBIfam" id="NF003740">
    <property type="entry name" value="PRK05337.1"/>
    <property type="match status" value="1"/>
</dbReference>
<gene>
    <name evidence="10 12" type="primary">nagZ</name>
    <name evidence="12" type="ORF">HUE58_01070</name>
</gene>
<dbReference type="GO" id="GO:0005975">
    <property type="term" value="P:carbohydrate metabolic process"/>
    <property type="evidence" value="ECO:0007669"/>
    <property type="project" value="InterPro"/>
</dbReference>
<dbReference type="Pfam" id="PF00933">
    <property type="entry name" value="Glyco_hydro_3"/>
    <property type="match status" value="1"/>
</dbReference>
<dbReference type="GO" id="GO:0008360">
    <property type="term" value="P:regulation of cell shape"/>
    <property type="evidence" value="ECO:0007669"/>
    <property type="project" value="UniProtKB-KW"/>
</dbReference>
<evidence type="ECO:0000313" key="13">
    <source>
        <dbReference type="Proteomes" id="UP000509429"/>
    </source>
</evidence>
<dbReference type="GO" id="GO:0071555">
    <property type="term" value="P:cell wall organization"/>
    <property type="evidence" value="ECO:0007669"/>
    <property type="project" value="UniProtKB-KW"/>
</dbReference>
<dbReference type="HAMAP" id="MF_00364">
    <property type="entry name" value="NagZ"/>
    <property type="match status" value="1"/>
</dbReference>
<feature type="binding site" evidence="10">
    <location>
        <begin position="166"/>
        <end position="167"/>
    </location>
    <ligand>
        <name>substrate</name>
    </ligand>
</feature>
<keyword evidence="9 10" id="KW-0961">Cell wall biogenesis/degradation</keyword>
<keyword evidence="13" id="KW-1185">Reference proteome</keyword>
<dbReference type="GO" id="GO:0005737">
    <property type="term" value="C:cytoplasm"/>
    <property type="evidence" value="ECO:0007669"/>
    <property type="project" value="UniProtKB-SubCell"/>
</dbReference>
<keyword evidence="5 10" id="KW-0133">Cell shape</keyword>